<evidence type="ECO:0000256" key="6">
    <source>
        <dbReference type="ARBA" id="ARBA00023125"/>
    </source>
</evidence>
<dbReference type="Pfam" id="PF00392">
    <property type="entry name" value="GntR"/>
    <property type="match status" value="1"/>
</dbReference>
<dbReference type="PANTHER" id="PTHR46577">
    <property type="entry name" value="HTH-TYPE TRANSCRIPTIONAL REGULATORY PROTEIN GABR"/>
    <property type="match status" value="1"/>
</dbReference>
<keyword evidence="4" id="KW-0663">Pyridoxal phosphate</keyword>
<dbReference type="Gene3D" id="1.10.10.10">
    <property type="entry name" value="Winged helix-like DNA-binding domain superfamily/Winged helix DNA-binding domain"/>
    <property type="match status" value="1"/>
</dbReference>
<proteinExistence type="inferred from homology"/>
<organism evidence="9 10">
    <name type="scientific">Paenibacillus phytorum</name>
    <dbReference type="NCBI Taxonomy" id="2654977"/>
    <lineage>
        <taxon>Bacteria</taxon>
        <taxon>Bacillati</taxon>
        <taxon>Bacillota</taxon>
        <taxon>Bacilli</taxon>
        <taxon>Bacillales</taxon>
        <taxon>Paenibacillaceae</taxon>
        <taxon>Paenibacillus</taxon>
    </lineage>
</organism>
<dbReference type="Proteomes" id="UP000616779">
    <property type="component" value="Unassembled WGS sequence"/>
</dbReference>
<dbReference type="EMBL" id="WHOA01000164">
    <property type="protein sequence ID" value="NOU74279.1"/>
    <property type="molecule type" value="Genomic_DNA"/>
</dbReference>
<dbReference type="InterPro" id="IPR015424">
    <property type="entry name" value="PyrdxlP-dep_Trfase"/>
</dbReference>
<keyword evidence="5" id="KW-0805">Transcription regulation</keyword>
<dbReference type="PANTHER" id="PTHR46577:SF1">
    <property type="entry name" value="HTH-TYPE TRANSCRIPTIONAL REGULATORY PROTEIN GABR"/>
    <property type="match status" value="1"/>
</dbReference>
<keyword evidence="3 9" id="KW-0808">Transferase</keyword>
<dbReference type="Gene3D" id="3.40.640.10">
    <property type="entry name" value="Type I PLP-dependent aspartate aminotransferase-like (Major domain)"/>
    <property type="match status" value="1"/>
</dbReference>
<evidence type="ECO:0000256" key="7">
    <source>
        <dbReference type="ARBA" id="ARBA00023163"/>
    </source>
</evidence>
<evidence type="ECO:0000256" key="2">
    <source>
        <dbReference type="ARBA" id="ARBA00005384"/>
    </source>
</evidence>
<dbReference type="InterPro" id="IPR051446">
    <property type="entry name" value="HTH_trans_reg/aminotransferase"/>
</dbReference>
<dbReference type="InterPro" id="IPR036390">
    <property type="entry name" value="WH_DNA-bd_sf"/>
</dbReference>
<comment type="cofactor">
    <cofactor evidence="1">
        <name>pyridoxal 5'-phosphate</name>
        <dbReference type="ChEBI" id="CHEBI:597326"/>
    </cofactor>
</comment>
<comment type="caution">
    <text evidence="9">The sequence shown here is derived from an EMBL/GenBank/DDBJ whole genome shotgun (WGS) entry which is preliminary data.</text>
</comment>
<comment type="similarity">
    <text evidence="2">In the C-terminal section; belongs to the class-I pyridoxal-phosphate-dependent aminotransferase family.</text>
</comment>
<evidence type="ECO:0000313" key="9">
    <source>
        <dbReference type="EMBL" id="NOU74279.1"/>
    </source>
</evidence>
<keyword evidence="7" id="KW-0804">Transcription</keyword>
<dbReference type="Pfam" id="PF00155">
    <property type="entry name" value="Aminotran_1_2"/>
    <property type="match status" value="1"/>
</dbReference>
<name>A0ABX1Y0Z4_9BACL</name>
<dbReference type="RefSeq" id="WP_171645687.1">
    <property type="nucleotide sequence ID" value="NZ_WHOA01000164.1"/>
</dbReference>
<dbReference type="InterPro" id="IPR004839">
    <property type="entry name" value="Aminotransferase_I/II_large"/>
</dbReference>
<dbReference type="SUPFAM" id="SSF46785">
    <property type="entry name" value="Winged helix' DNA-binding domain"/>
    <property type="match status" value="1"/>
</dbReference>
<evidence type="ECO:0000313" key="10">
    <source>
        <dbReference type="Proteomes" id="UP000616779"/>
    </source>
</evidence>
<reference evidence="9 10" key="1">
    <citation type="submission" date="2019-10" db="EMBL/GenBank/DDBJ databases">
        <title>Description of Paenibacillus terrestris sp. nov.</title>
        <authorList>
            <person name="Carlier A."/>
            <person name="Qi S."/>
        </authorList>
    </citation>
    <scope>NUCLEOTIDE SEQUENCE [LARGE SCALE GENOMIC DNA]</scope>
    <source>
        <strain evidence="9 10">LMG 31458</strain>
    </source>
</reference>
<feature type="domain" description="HTH gntR-type" evidence="8">
    <location>
        <begin position="1"/>
        <end position="69"/>
    </location>
</feature>
<dbReference type="GO" id="GO:0008483">
    <property type="term" value="F:transaminase activity"/>
    <property type="evidence" value="ECO:0007669"/>
    <property type="project" value="UniProtKB-KW"/>
</dbReference>
<dbReference type="PROSITE" id="PS50949">
    <property type="entry name" value="HTH_GNTR"/>
    <property type="match status" value="1"/>
</dbReference>
<keyword evidence="10" id="KW-1185">Reference proteome</keyword>
<evidence type="ECO:0000256" key="1">
    <source>
        <dbReference type="ARBA" id="ARBA00001933"/>
    </source>
</evidence>
<sequence length="446" mass="51219">MHKYSLIFNDIERRIENGQIRSGQKLPSIRELSITYSCNKSTVIRAYTELENRHLIYSIPQSGYYAVQKRTDSIHPTEQSAYDFSSGAPDPELFPYLDFKHCINKAIDTYKNELFVYGTPQGLPSLLKVLTKHLANYQVFTNPSNIHVTSGVQQALSVLALMPFPNGRRGVLLEQPSYYLFIRLLELYQIPTFGITRTVSGIDLDELERLFRTEDIKFFYTMPRFHNPLGSSYSEQTKKAIAQLAKRYDVYIVEDDYLADLENDTKSDPIFAYSSTHVVYLKSYSKILFPGLRVGAAILPTDLTLTFSNYKKLSDIDSSMLSQAALEIYIQSGMFERRKRKIRDSYSRRLMHLNKSLLANSDTAYLPPSEVISGVYTHIIVPAHLHIPTLLDRLRKKRVILQDLQPYYLSAFNPEHLLSLSVTQVSEERIEAGVRLIADEIKRMLV</sequence>
<evidence type="ECO:0000256" key="5">
    <source>
        <dbReference type="ARBA" id="ARBA00023015"/>
    </source>
</evidence>
<dbReference type="InterPro" id="IPR036388">
    <property type="entry name" value="WH-like_DNA-bd_sf"/>
</dbReference>
<keyword evidence="6" id="KW-0238">DNA-binding</keyword>
<evidence type="ECO:0000256" key="3">
    <source>
        <dbReference type="ARBA" id="ARBA00022576"/>
    </source>
</evidence>
<keyword evidence="3 9" id="KW-0032">Aminotransferase</keyword>
<dbReference type="CDD" id="cd00609">
    <property type="entry name" value="AAT_like"/>
    <property type="match status" value="1"/>
</dbReference>
<evidence type="ECO:0000259" key="8">
    <source>
        <dbReference type="PROSITE" id="PS50949"/>
    </source>
</evidence>
<dbReference type="CDD" id="cd07377">
    <property type="entry name" value="WHTH_GntR"/>
    <property type="match status" value="1"/>
</dbReference>
<dbReference type="SMART" id="SM00345">
    <property type="entry name" value="HTH_GNTR"/>
    <property type="match status" value="1"/>
</dbReference>
<dbReference type="SUPFAM" id="SSF53383">
    <property type="entry name" value="PLP-dependent transferases"/>
    <property type="match status" value="1"/>
</dbReference>
<dbReference type="InterPro" id="IPR015421">
    <property type="entry name" value="PyrdxlP-dep_Trfase_major"/>
</dbReference>
<evidence type="ECO:0000256" key="4">
    <source>
        <dbReference type="ARBA" id="ARBA00022898"/>
    </source>
</evidence>
<accession>A0ABX1Y0Z4</accession>
<protein>
    <submittedName>
        <fullName evidence="9">Aminotransferase class I/II-fold pyridoxal phosphate-dependent enzyme</fullName>
    </submittedName>
</protein>
<gene>
    <name evidence="9" type="ORF">GC098_23270</name>
</gene>
<dbReference type="InterPro" id="IPR000524">
    <property type="entry name" value="Tscrpt_reg_HTH_GntR"/>
</dbReference>